<dbReference type="KEGG" id="mmes:MMSR116_31530"/>
<evidence type="ECO:0000313" key="2">
    <source>
        <dbReference type="EMBL" id="QGY05921.1"/>
    </source>
</evidence>
<dbReference type="Proteomes" id="UP000012488">
    <property type="component" value="Chromosome"/>
</dbReference>
<proteinExistence type="predicted"/>
<gene>
    <name evidence="2" type="ORF">MMSR116_31530</name>
</gene>
<reference evidence="2 3" key="2">
    <citation type="journal article" date="2013" name="Genome Announc.">
        <title>Draft Genome Sequence of Methylobacterium mesophilicum Strain SR1.6/6, Isolated from Citrus sinensis.</title>
        <authorList>
            <person name="Marinho Almeida D."/>
            <person name="Dini-Andreote F."/>
            <person name="Camargo Neves A.A."/>
            <person name="Juca Ramos R.T."/>
            <person name="Andreote F.D."/>
            <person name="Carneiro A.R."/>
            <person name="Oliveira de Souza Lima A."/>
            <person name="Caracciolo Gomes de Sa P.H."/>
            <person name="Ribeiro Barbosa M.S."/>
            <person name="Araujo W.L."/>
            <person name="Silva A."/>
        </authorList>
    </citation>
    <scope>NUCLEOTIDE SEQUENCE [LARGE SCALE GENOMIC DNA]</scope>
    <source>
        <strain evidence="2 3">SR1.6/6</strain>
    </source>
</reference>
<dbReference type="AlphaFoldDB" id="A0A6B9FTL9"/>
<feature type="domain" description="DUF6894" evidence="1">
    <location>
        <begin position="3"/>
        <end position="71"/>
    </location>
</feature>
<dbReference type="EMBL" id="CP043538">
    <property type="protein sequence ID" value="QGY05921.1"/>
    <property type="molecule type" value="Genomic_DNA"/>
</dbReference>
<dbReference type="OrthoDB" id="8242967at2"/>
<accession>A0A6B9FTL9</accession>
<dbReference type="RefSeq" id="WP_158169332.1">
    <property type="nucleotide sequence ID" value="NZ_CP043538.1"/>
</dbReference>
<protein>
    <recommendedName>
        <fullName evidence="1">DUF6894 domain-containing protein</fullName>
    </recommendedName>
</protein>
<sequence length="88" mass="9792">MPRFFFDIHDRGFHRDNEGSECDDVDAARVLAMQTLPEIGRFAIPSDGDNQAFIVLVRDEVGAIVYTATLTFAGLRLDCLSARSATER</sequence>
<evidence type="ECO:0000313" key="3">
    <source>
        <dbReference type="Proteomes" id="UP000012488"/>
    </source>
</evidence>
<dbReference type="Pfam" id="PF21834">
    <property type="entry name" value="DUF6894"/>
    <property type="match status" value="1"/>
</dbReference>
<organism evidence="2 3">
    <name type="scientific">Methylobacterium mesophilicum SR1.6/6</name>
    <dbReference type="NCBI Taxonomy" id="908290"/>
    <lineage>
        <taxon>Bacteria</taxon>
        <taxon>Pseudomonadati</taxon>
        <taxon>Pseudomonadota</taxon>
        <taxon>Alphaproteobacteria</taxon>
        <taxon>Hyphomicrobiales</taxon>
        <taxon>Methylobacteriaceae</taxon>
        <taxon>Methylobacterium</taxon>
    </lineage>
</organism>
<dbReference type="InterPro" id="IPR054189">
    <property type="entry name" value="DUF6894"/>
</dbReference>
<evidence type="ECO:0000259" key="1">
    <source>
        <dbReference type="Pfam" id="PF21834"/>
    </source>
</evidence>
<reference evidence="2 3" key="1">
    <citation type="journal article" date="2012" name="Genet. Mol. Biol.">
        <title>Analysis of 16S rRNA and mxaF genes revealing insights into Methylobacterium niche-specific plant association.</title>
        <authorList>
            <person name="Dourado M.N."/>
            <person name="Andreote F.D."/>
            <person name="Dini-Andreote F."/>
            <person name="Conti R."/>
            <person name="Araujo J.M."/>
            <person name="Araujo W.L."/>
        </authorList>
    </citation>
    <scope>NUCLEOTIDE SEQUENCE [LARGE SCALE GENOMIC DNA]</scope>
    <source>
        <strain evidence="2 3">SR1.6/6</strain>
    </source>
</reference>
<name>A0A6B9FTL9_9HYPH</name>